<protein>
    <submittedName>
        <fullName evidence="1">Uncharacterized protein</fullName>
    </submittedName>
</protein>
<name>D1AS17_SEBTE</name>
<dbReference type="RefSeq" id="WP_012863579.1">
    <property type="nucleotide sequence ID" value="NC_013518.1"/>
</dbReference>
<proteinExistence type="predicted"/>
<dbReference type="Proteomes" id="UP000000845">
    <property type="component" value="Plasmid pSTERM01"/>
</dbReference>
<geneLocation type="plasmid" evidence="1 2">
    <name>pSTERM01</name>
</geneLocation>
<dbReference type="AlphaFoldDB" id="D1AS17"/>
<dbReference type="KEGG" id="str:Sterm_4172"/>
<evidence type="ECO:0000313" key="1">
    <source>
        <dbReference type="EMBL" id="ACZ11004.1"/>
    </source>
</evidence>
<evidence type="ECO:0000313" key="2">
    <source>
        <dbReference type="Proteomes" id="UP000000845"/>
    </source>
</evidence>
<sequence>MNLKIEDIISYKKILETDNQFRCEFVNQIKDKYMFFKDKIYDVFYFCNPDIEKKMRDLKQINADFTIKGEEFEIFSMSNCYGEIGKIGFLRTEILKDKDVYIKYSHAINNEFHIKNNEIHLQIELPDIPYPEEIFFKNFILMRENTTDEEYQVCLELLKLVHKDWNFLLDCISEKSLMPFYLEDSIENLSKYKTKQDVLEYILGKAFPYDLNSLKFDIGYELIQAVILFLEERYISKVYDFSKSIYNNYDIKEPRVFQFKGMFLLIEFLKNNIKIIDEELPEDYLSMLYCLNKKMDFNIKTEKEMYDVTRKYEKIWSENNDKKNKL</sequence>
<gene>
    <name evidence="1" type="ORF">Sterm_4172</name>
</gene>
<keyword evidence="2" id="KW-1185">Reference proteome</keyword>
<dbReference type="HOGENOM" id="CLU_852315_0_0_0"/>
<organism evidence="1 2">
    <name type="scientific">Sebaldella termitidis (strain ATCC 33386 / NCTC 11300)</name>
    <dbReference type="NCBI Taxonomy" id="526218"/>
    <lineage>
        <taxon>Bacteria</taxon>
        <taxon>Fusobacteriati</taxon>
        <taxon>Fusobacteriota</taxon>
        <taxon>Fusobacteriia</taxon>
        <taxon>Fusobacteriales</taxon>
        <taxon>Leptotrichiaceae</taxon>
        <taxon>Sebaldella</taxon>
    </lineage>
</organism>
<dbReference type="EMBL" id="CP001740">
    <property type="protein sequence ID" value="ACZ11004.1"/>
    <property type="molecule type" value="Genomic_DNA"/>
</dbReference>
<reference evidence="1 2" key="1">
    <citation type="journal article" date="2010" name="Stand. Genomic Sci.">
        <title>Complete genome sequence of Sebaldella termitidis type strain (NCTC 11300).</title>
        <authorList>
            <person name="Harmon-Smith M."/>
            <person name="Celia L."/>
            <person name="Chertkov O."/>
            <person name="Lapidus A."/>
            <person name="Copeland A."/>
            <person name="Glavina Del Rio T."/>
            <person name="Nolan M."/>
            <person name="Lucas S."/>
            <person name="Tice H."/>
            <person name="Cheng J.F."/>
            <person name="Han C."/>
            <person name="Detter J.C."/>
            <person name="Bruce D."/>
            <person name="Goodwin L."/>
            <person name="Pitluck S."/>
            <person name="Pati A."/>
            <person name="Liolios K."/>
            <person name="Ivanova N."/>
            <person name="Mavromatis K."/>
            <person name="Mikhailova N."/>
            <person name="Chen A."/>
            <person name="Palaniappan K."/>
            <person name="Land M."/>
            <person name="Hauser L."/>
            <person name="Chang Y.J."/>
            <person name="Jeffries C.D."/>
            <person name="Brettin T."/>
            <person name="Goker M."/>
            <person name="Beck B."/>
            <person name="Bristow J."/>
            <person name="Eisen J.A."/>
            <person name="Markowitz V."/>
            <person name="Hugenholtz P."/>
            <person name="Kyrpides N.C."/>
            <person name="Klenk H.P."/>
            <person name="Chen F."/>
        </authorList>
    </citation>
    <scope>NUCLEOTIDE SEQUENCE [LARGE SCALE GENOMIC DNA]</scope>
    <source>
        <strain evidence="2">ATCC 33386 / NCTC 11300</strain>
        <plasmid evidence="2">Plasmid pSTERM01</plasmid>
    </source>
</reference>
<keyword evidence="1" id="KW-0614">Plasmid</keyword>
<accession>D1AS17</accession>